<reference evidence="4 5" key="1">
    <citation type="submission" date="2016-10" db="EMBL/GenBank/DDBJ databases">
        <authorList>
            <person name="de Groot N.N."/>
        </authorList>
    </citation>
    <scope>NUCLEOTIDE SEQUENCE [LARGE SCALE GENOMIC DNA]</scope>
    <source>
        <strain evidence="4 5">EP1-55-1</strain>
    </source>
</reference>
<accession>A0A1I5UIW2</accession>
<evidence type="ECO:0000256" key="1">
    <source>
        <dbReference type="SAM" id="MobiDB-lite"/>
    </source>
</evidence>
<dbReference type="Proteomes" id="UP000199227">
    <property type="component" value="Unassembled WGS sequence"/>
</dbReference>
<keyword evidence="5" id="KW-1185">Reference proteome</keyword>
<dbReference type="OrthoDB" id="9761650at2"/>
<feature type="domain" description="VWA-like" evidence="2">
    <location>
        <begin position="266"/>
        <end position="387"/>
    </location>
</feature>
<evidence type="ECO:0000259" key="3">
    <source>
        <dbReference type="Pfam" id="PF13203"/>
    </source>
</evidence>
<gene>
    <name evidence="4" type="ORF">SAMN05216234_1632</name>
</gene>
<dbReference type="SUPFAM" id="SSF53300">
    <property type="entry name" value="vWA-like"/>
    <property type="match status" value="1"/>
</dbReference>
<dbReference type="RefSeq" id="WP_092914195.1">
    <property type="nucleotide sequence ID" value="NZ_FOXB01000063.1"/>
</dbReference>
<dbReference type="Pfam" id="PF09967">
    <property type="entry name" value="DUF2201"/>
    <property type="match status" value="1"/>
</dbReference>
<dbReference type="PANTHER" id="PTHR38730:SF1">
    <property type="entry name" value="SLL7028 PROTEIN"/>
    <property type="match status" value="1"/>
</dbReference>
<feature type="domain" description="Putative metallopeptidase" evidence="3">
    <location>
        <begin position="5"/>
        <end position="258"/>
    </location>
</feature>
<evidence type="ECO:0000259" key="2">
    <source>
        <dbReference type="Pfam" id="PF09967"/>
    </source>
</evidence>
<dbReference type="AlphaFoldDB" id="A0A1I5UIW2"/>
<feature type="region of interest" description="Disordered" evidence="1">
    <location>
        <begin position="138"/>
        <end position="183"/>
    </location>
</feature>
<organism evidence="4 5">
    <name type="scientific">Hydrogenimonas thermophila</name>
    <dbReference type="NCBI Taxonomy" id="223786"/>
    <lineage>
        <taxon>Bacteria</taxon>
        <taxon>Pseudomonadati</taxon>
        <taxon>Campylobacterota</taxon>
        <taxon>Epsilonproteobacteria</taxon>
        <taxon>Campylobacterales</taxon>
        <taxon>Hydrogenimonadaceae</taxon>
        <taxon>Hydrogenimonas</taxon>
    </lineage>
</organism>
<dbReference type="InterPro" id="IPR018698">
    <property type="entry name" value="VWA-like_dom"/>
</dbReference>
<protein>
    <submittedName>
        <fullName evidence="4">Predicted metal-dependent peptidase</fullName>
    </submittedName>
</protein>
<proteinExistence type="predicted"/>
<feature type="compositionally biased region" description="Acidic residues" evidence="1">
    <location>
        <begin position="139"/>
        <end position="149"/>
    </location>
</feature>
<sequence>MNSLEKKITKAKTRLMVKHPYFGLLASRLKTEASDEVEAFLSDGKTLQYNPDYFLEEGIETIEFALANSVMHHVLAHENRKLSRQGWLWQLATDYAINNMLKENGFKLPARVHYDERFEGMYAEAIYAHLKDEIKNEDYNDDESNEEGFNEQNKNRMKEQQPPQDNKNRRDDNLPLPPQELDPQLEEDWARAMKEALEKAQEQGHKPDGIERLFEITSDTSVDWRSELYQAVNRHLKTDYTFSKPNKKMIANGVYLPSTYSDSLTVTVAIDSSGSVNEELLGLFMSELEALMMSFPDTEVDLLICDAKIQGVYRYVSGEILDFTLKGGGGTDFRPVFDYIENELPDTSLLIYFTDAEGTFPENEPLSEIIWVLSKDSNIPFGKKIVLKSID</sequence>
<dbReference type="EMBL" id="FOXB01000063">
    <property type="protein sequence ID" value="SFP95175.1"/>
    <property type="molecule type" value="Genomic_DNA"/>
</dbReference>
<dbReference type="Pfam" id="PF13203">
    <property type="entry name" value="DUF2201_N"/>
    <property type="match status" value="1"/>
</dbReference>
<evidence type="ECO:0000313" key="5">
    <source>
        <dbReference type="Proteomes" id="UP000199227"/>
    </source>
</evidence>
<evidence type="ECO:0000313" key="4">
    <source>
        <dbReference type="EMBL" id="SFP95175.1"/>
    </source>
</evidence>
<dbReference type="STRING" id="223786.SAMN05216234_1632"/>
<name>A0A1I5UIW2_9BACT</name>
<dbReference type="InterPro" id="IPR036465">
    <property type="entry name" value="vWFA_dom_sf"/>
</dbReference>
<dbReference type="PANTHER" id="PTHR38730">
    <property type="entry name" value="SLL7028 PROTEIN"/>
    <property type="match status" value="1"/>
</dbReference>
<dbReference type="InterPro" id="IPR025154">
    <property type="entry name" value="Put_metallopeptidase_dom"/>
</dbReference>